<dbReference type="InterPro" id="IPR050494">
    <property type="entry name" value="Ser_Thr_dual-spec_kinase"/>
</dbReference>
<keyword evidence="5" id="KW-0597">Phosphoprotein</keyword>
<feature type="compositionally biased region" description="Low complexity" evidence="18">
    <location>
        <begin position="157"/>
        <end position="198"/>
    </location>
</feature>
<evidence type="ECO:0000313" key="20">
    <source>
        <dbReference type="Proteomes" id="UP000504635"/>
    </source>
</evidence>
<evidence type="ECO:0000259" key="19">
    <source>
        <dbReference type="PROSITE" id="PS50011"/>
    </source>
</evidence>
<evidence type="ECO:0000256" key="5">
    <source>
        <dbReference type="ARBA" id="ARBA00022553"/>
    </source>
</evidence>
<comment type="catalytic activity">
    <reaction evidence="14">
        <text>L-threonyl-[protein] + ATP = O-phospho-L-threonyl-[protein] + ADP + H(+)</text>
        <dbReference type="Rhea" id="RHEA:46608"/>
        <dbReference type="Rhea" id="RHEA-COMP:11060"/>
        <dbReference type="Rhea" id="RHEA-COMP:11605"/>
        <dbReference type="ChEBI" id="CHEBI:15378"/>
        <dbReference type="ChEBI" id="CHEBI:30013"/>
        <dbReference type="ChEBI" id="CHEBI:30616"/>
        <dbReference type="ChEBI" id="CHEBI:61977"/>
        <dbReference type="ChEBI" id="CHEBI:456216"/>
        <dbReference type="EC" id="2.7.11.1"/>
    </reaction>
</comment>
<name>A0A6J2X356_SITOR</name>
<dbReference type="PROSITE" id="PS50011">
    <property type="entry name" value="PROTEIN_KINASE_DOM"/>
    <property type="match status" value="1"/>
</dbReference>
<feature type="region of interest" description="Disordered" evidence="18">
    <location>
        <begin position="809"/>
        <end position="934"/>
    </location>
</feature>
<protein>
    <recommendedName>
        <fullName evidence="2">non-specific serine/threonine protein kinase</fullName>
        <ecNumber evidence="2">2.7.11.1</ecNumber>
    </recommendedName>
</protein>
<keyword evidence="3" id="KW-1017">Isopeptide bond</keyword>
<feature type="domain" description="Protein kinase" evidence="19">
    <location>
        <begin position="232"/>
        <end position="561"/>
    </location>
</feature>
<keyword evidence="10" id="KW-0832">Ubl conjugation</keyword>
<dbReference type="OrthoDB" id="10030361at2759"/>
<evidence type="ECO:0000256" key="17">
    <source>
        <dbReference type="PROSITE-ProRule" id="PRU10141"/>
    </source>
</evidence>
<evidence type="ECO:0000313" key="21">
    <source>
        <dbReference type="RefSeq" id="XP_030745547.1"/>
    </source>
</evidence>
<dbReference type="PANTHER" id="PTHR24058">
    <property type="entry name" value="DUAL SPECIFICITY PROTEIN KINASE"/>
    <property type="match status" value="1"/>
</dbReference>
<feature type="compositionally biased region" description="Low complexity" evidence="18">
    <location>
        <begin position="1080"/>
        <end position="1090"/>
    </location>
</feature>
<evidence type="ECO:0000256" key="10">
    <source>
        <dbReference type="ARBA" id="ARBA00022843"/>
    </source>
</evidence>
<dbReference type="InterPro" id="IPR011009">
    <property type="entry name" value="Kinase-like_dom_sf"/>
</dbReference>
<evidence type="ECO:0000256" key="3">
    <source>
        <dbReference type="ARBA" id="ARBA00022499"/>
    </source>
</evidence>
<feature type="binding site" evidence="17">
    <location>
        <position position="261"/>
    </location>
    <ligand>
        <name>ATP</name>
        <dbReference type="ChEBI" id="CHEBI:30616"/>
    </ligand>
</feature>
<evidence type="ECO:0000256" key="4">
    <source>
        <dbReference type="ARBA" id="ARBA00022527"/>
    </source>
</evidence>
<dbReference type="EC" id="2.7.11.1" evidence="2"/>
<evidence type="ECO:0000256" key="18">
    <source>
        <dbReference type="SAM" id="MobiDB-lite"/>
    </source>
</evidence>
<keyword evidence="12" id="KW-0804">Transcription</keyword>
<dbReference type="InterPro" id="IPR008271">
    <property type="entry name" value="Ser/Thr_kinase_AS"/>
</dbReference>
<feature type="region of interest" description="Disordered" evidence="18">
    <location>
        <begin position="1835"/>
        <end position="1861"/>
    </location>
</feature>
<dbReference type="FunCoup" id="A0A6J2X356">
    <property type="interactions" value="461"/>
</dbReference>
<keyword evidence="13" id="KW-0539">Nucleus</keyword>
<feature type="region of interest" description="Disordered" evidence="18">
    <location>
        <begin position="126"/>
        <end position="212"/>
    </location>
</feature>
<dbReference type="PANTHER" id="PTHR24058:SF17">
    <property type="entry name" value="HOMEODOMAIN INTERACTING PROTEIN KINASE, ISOFORM D"/>
    <property type="match status" value="1"/>
</dbReference>
<dbReference type="SUPFAM" id="SSF56112">
    <property type="entry name" value="Protein kinase-like (PK-like)"/>
    <property type="match status" value="1"/>
</dbReference>
<dbReference type="CDD" id="cd14211">
    <property type="entry name" value="STKc_HIPK"/>
    <property type="match status" value="1"/>
</dbReference>
<keyword evidence="6" id="KW-0808">Transferase</keyword>
<feature type="region of interest" description="Disordered" evidence="18">
    <location>
        <begin position="1080"/>
        <end position="1130"/>
    </location>
</feature>
<dbReference type="Gene3D" id="3.30.200.20">
    <property type="entry name" value="Phosphorylase Kinase, domain 1"/>
    <property type="match status" value="1"/>
</dbReference>
<dbReference type="RefSeq" id="XP_030745547.1">
    <property type="nucleotide sequence ID" value="XM_030889687.1"/>
</dbReference>
<evidence type="ECO:0000256" key="15">
    <source>
        <dbReference type="ARBA" id="ARBA00048679"/>
    </source>
</evidence>
<keyword evidence="11" id="KW-0805">Transcription regulation</keyword>
<evidence type="ECO:0000256" key="11">
    <source>
        <dbReference type="ARBA" id="ARBA00023015"/>
    </source>
</evidence>
<evidence type="ECO:0000256" key="8">
    <source>
        <dbReference type="ARBA" id="ARBA00022777"/>
    </source>
</evidence>
<evidence type="ECO:0000256" key="14">
    <source>
        <dbReference type="ARBA" id="ARBA00047899"/>
    </source>
</evidence>
<proteinExistence type="inferred from homology"/>
<dbReference type="InterPro" id="IPR017441">
    <property type="entry name" value="Protein_kinase_ATP_BS"/>
</dbReference>
<sequence length="1861" mass="206864">MFIQSQQLVTCNIGNDGNSAPSSGGTSTAFLGAPKKRRAVDYYNSSNNPDLAFVVDNGHHQSHFATTVNLAAEDQQGELGRDSPNGQPFVRASTIKLLDTYQRCGQKRKTWSAGGTAVGNAAERVESLAPSDSNTTDEQQHPPAGGGPTTAQHGSKTQQPAAQQQAAAQQHQPAAQAAQGAQGGATAATGPPAAQAQPNPQPQGKKKCSGSGADGDYQLVQHEVLYSMTNQYEVLEFLGRGTFGQVVKCWKKGTNEIVAIKILKNHPSYARQGQIEVSILSRLSQENADEFNFVRAYECFQHKTHTCLVFEMLEQNLYDFLKQNKFSPLPLKYIRPILQQVLTALLKLKQLGLIHADLKPENIMLVDPVRQPYRVKVIDFGSASHVSKAVCNTYLQSRYYRAPEIILGLPFCEAIDMWSLGCVVAELFLGWPLYPGSSEYDQIRYISQTQGLPTEHMLNNASKTTKFFYRDMDSTYPFWRLKTPEEHEAETGIKSKEARKYIFNCLDDIGQVNVPTDLEGGQLLAEKVDRKEFIDLLKRMLTMDQVERRTTPGEALNHPFVRLAHLIDYAHCNNVKASVQMMEVCRRNDYSTSSAASHHQPAQQAPSLVANFVPNSNGNVTFTINNQLTNQVQRLVRDRSGYDNLYQIYNGRTVGRQYATSARADPFQHQLVSSILCPAGYQGMGGSPAKHVTVVQQPPLQIQPPILSQPGQQQYVPVSVVEPTGRQMLLTNAVQTSWPTNRQQMAIVPSWQQIPPQHAAIQQPLLSEAEWGRPLLVDSSAILQEQRPVFPVDVTTEVFNPALVEHTGSWSTSKRSSRPHHAQQPAPHHSHHHLMVPTHHRSQHDKKEQTQLSPVKKRVKEGTPPSEQLYSVGSSRRNHSPNVPSHWHNNGHHQVSSQDHHTQTHNNYHTHHHHHHHHGTGSGKNQHTITINDTPSPAVSVITISDSEDEGSHGKKTVHTNTVANQQSQTNQSHHASSRKNVISCVSVQDSDNEERSSSKIHNTQHSSHHQSQQQQPYNAQPVIKNEPSCHSTPHYASQKKRLLAKAQSECMLNVATKQEPGTEYYGQHCSSACKEQPSSAQSYSHYSGSHMGGHDQQNYQSSSGAEKRVSWAPPVAHNTSSSSHSRRHSAVPVVNLREYNVAPQAHGDYVQPPAAHSSGRDQHLLAPPGKGWGPPQAIPQTYRHGTAHLSPQPLAAAPRLSPQHPLAAAAGQPLYHQTELYRRPVYVTTTQPAAYLSATHQVAPAGLSPSRFTNLSYRPAQDSHSDHVATVNFHSIRDLIKCGTDTVDIVHADSEHDLSQCSTDKIYVHADSALDLSRFGTDHVDTVYFDSEHNLSRRGTDNKYVYADSEQDLSKCGTDHVDTVHFYSERDLSQCGTDKIYVHADSALDLSQFGTDHVDTVYFDSERDPGQCGTDKIYVYADSEQDLSQCGTDKIYVHADPAQDLSQFDTDHVDTVHDDSERDQSQCGTVKIYVHANSAQDLSQLGTDHVDTVHFDTERDLSQCGIDKVYVYADSEEYLSQCGTDKIDVHADSAQDLSQFATDHVDTVHYDSERDLSQCGTDKIYAHADSAQDLNQFGTDHVDTVHFDSERDLSQCGIDKIYVRADSEQDLSQCGVDKTYIRGDSEQDLSQCGTDKIYVHADSAQDLSQFGTDHVDTVHYDSERDLSQCGTDKICVHADSAQDLSQFGTDRVDTVYFDSERDPSQCGTDKIYVYADSERDLSQCGTDKIYVHADSAQDLSQFGTDHVDTVHFDSDRDLGQCGTDKIDVYAESVQDLSQFGTVHVDTVHFDSDHDLSQCDNDKIDNVRFESEYSFVQFDTDRDSIDGDFELHTPPYNTSPFTEDGDDEYLPMNLSKKRKLK</sequence>
<feature type="compositionally biased region" description="Polar residues" evidence="18">
    <location>
        <begin position="923"/>
        <end position="934"/>
    </location>
</feature>
<dbReference type="KEGG" id="soy:115874525"/>
<dbReference type="GO" id="GO:0004674">
    <property type="term" value="F:protein serine/threonine kinase activity"/>
    <property type="evidence" value="ECO:0007669"/>
    <property type="project" value="UniProtKB-KW"/>
</dbReference>
<comment type="catalytic activity">
    <reaction evidence="15">
        <text>L-seryl-[protein] + ATP = O-phospho-L-seryl-[protein] + ADP + H(+)</text>
        <dbReference type="Rhea" id="RHEA:17989"/>
        <dbReference type="Rhea" id="RHEA-COMP:9863"/>
        <dbReference type="Rhea" id="RHEA-COMP:11604"/>
        <dbReference type="ChEBI" id="CHEBI:15378"/>
        <dbReference type="ChEBI" id="CHEBI:29999"/>
        <dbReference type="ChEBI" id="CHEBI:30616"/>
        <dbReference type="ChEBI" id="CHEBI:83421"/>
        <dbReference type="ChEBI" id="CHEBI:456216"/>
        <dbReference type="EC" id="2.7.11.1"/>
    </reaction>
</comment>
<evidence type="ECO:0000256" key="16">
    <source>
        <dbReference type="ARBA" id="ARBA00061380"/>
    </source>
</evidence>
<evidence type="ECO:0000256" key="13">
    <source>
        <dbReference type="ARBA" id="ARBA00023242"/>
    </source>
</evidence>
<dbReference type="GO" id="GO:0004713">
    <property type="term" value="F:protein tyrosine kinase activity"/>
    <property type="evidence" value="ECO:0007669"/>
    <property type="project" value="TreeGrafter"/>
</dbReference>
<evidence type="ECO:0000256" key="6">
    <source>
        <dbReference type="ARBA" id="ARBA00022679"/>
    </source>
</evidence>
<dbReference type="FunFam" id="1.10.510.10:FF:000029">
    <property type="entry name" value="Homeodomain-interacting protein kinase 2 isoform 1"/>
    <property type="match status" value="1"/>
</dbReference>
<dbReference type="GeneID" id="115874525"/>
<evidence type="ECO:0000256" key="9">
    <source>
        <dbReference type="ARBA" id="ARBA00022840"/>
    </source>
</evidence>
<dbReference type="InParanoid" id="A0A6J2X356"/>
<evidence type="ECO:0000256" key="7">
    <source>
        <dbReference type="ARBA" id="ARBA00022741"/>
    </source>
</evidence>
<evidence type="ECO:0000256" key="1">
    <source>
        <dbReference type="ARBA" id="ARBA00004123"/>
    </source>
</evidence>
<dbReference type="InterPro" id="IPR000719">
    <property type="entry name" value="Prot_kinase_dom"/>
</dbReference>
<dbReference type="Gene3D" id="1.10.510.10">
    <property type="entry name" value="Transferase(Phosphotransferase) domain 1"/>
    <property type="match status" value="1"/>
</dbReference>
<dbReference type="GO" id="GO:0005654">
    <property type="term" value="C:nucleoplasm"/>
    <property type="evidence" value="ECO:0007669"/>
    <property type="project" value="UniProtKB-ARBA"/>
</dbReference>
<keyword evidence="9 17" id="KW-0067">ATP-binding</keyword>
<keyword evidence="8" id="KW-0418">Kinase</keyword>
<reference evidence="21" key="1">
    <citation type="submission" date="2025-08" db="UniProtKB">
        <authorList>
            <consortium name="RefSeq"/>
        </authorList>
    </citation>
    <scope>IDENTIFICATION</scope>
    <source>
        <tissue evidence="21">Gonads</tissue>
    </source>
</reference>
<feature type="region of interest" description="Disordered" evidence="18">
    <location>
        <begin position="1148"/>
        <end position="1183"/>
    </location>
</feature>
<gene>
    <name evidence="21" type="primary">LOC115874525</name>
</gene>
<dbReference type="Pfam" id="PF00069">
    <property type="entry name" value="Pkinase"/>
    <property type="match status" value="1"/>
</dbReference>
<keyword evidence="4" id="KW-0723">Serine/threonine-protein kinase</keyword>
<dbReference type="PROSITE" id="PS00107">
    <property type="entry name" value="PROTEIN_KINASE_ATP"/>
    <property type="match status" value="1"/>
</dbReference>
<dbReference type="Proteomes" id="UP000504635">
    <property type="component" value="Unplaced"/>
</dbReference>
<feature type="compositionally biased region" description="Polar residues" evidence="18">
    <location>
        <begin position="865"/>
        <end position="883"/>
    </location>
</feature>
<feature type="compositionally biased region" description="Basic residues" evidence="18">
    <location>
        <begin position="908"/>
        <end position="919"/>
    </location>
</feature>
<comment type="subcellular location">
    <subcellularLocation>
        <location evidence="1">Nucleus</location>
    </subcellularLocation>
</comment>
<dbReference type="FunFam" id="3.30.200.20:FF:000022">
    <property type="entry name" value="Homeodomain-interacting protein kinase 2 isoform 1"/>
    <property type="match status" value="1"/>
</dbReference>
<keyword evidence="7 17" id="KW-0547">Nucleotide-binding</keyword>
<evidence type="ECO:0000256" key="12">
    <source>
        <dbReference type="ARBA" id="ARBA00023163"/>
    </source>
</evidence>
<keyword evidence="20" id="KW-1185">Reference proteome</keyword>
<feature type="compositionally biased region" description="Basic residues" evidence="18">
    <location>
        <begin position="828"/>
        <end position="844"/>
    </location>
</feature>
<accession>A0A6J2X356</accession>
<dbReference type="SMART" id="SM00220">
    <property type="entry name" value="S_TKc"/>
    <property type="match status" value="1"/>
</dbReference>
<dbReference type="GO" id="GO:0005524">
    <property type="term" value="F:ATP binding"/>
    <property type="evidence" value="ECO:0007669"/>
    <property type="project" value="UniProtKB-UniRule"/>
</dbReference>
<evidence type="ECO:0000256" key="2">
    <source>
        <dbReference type="ARBA" id="ARBA00012513"/>
    </source>
</evidence>
<feature type="compositionally biased region" description="Polar residues" evidence="18">
    <location>
        <begin position="1096"/>
        <end position="1105"/>
    </location>
</feature>
<dbReference type="GO" id="GO:0005737">
    <property type="term" value="C:cytoplasm"/>
    <property type="evidence" value="ECO:0007669"/>
    <property type="project" value="UniProtKB-ARBA"/>
</dbReference>
<dbReference type="PROSITE" id="PS00108">
    <property type="entry name" value="PROTEIN_KINASE_ST"/>
    <property type="match status" value="1"/>
</dbReference>
<organism evidence="20 21">
    <name type="scientific">Sitophilus oryzae</name>
    <name type="common">Rice weevil</name>
    <name type="synonym">Curculio oryzae</name>
    <dbReference type="NCBI Taxonomy" id="7048"/>
    <lineage>
        <taxon>Eukaryota</taxon>
        <taxon>Metazoa</taxon>
        <taxon>Ecdysozoa</taxon>
        <taxon>Arthropoda</taxon>
        <taxon>Hexapoda</taxon>
        <taxon>Insecta</taxon>
        <taxon>Pterygota</taxon>
        <taxon>Neoptera</taxon>
        <taxon>Endopterygota</taxon>
        <taxon>Coleoptera</taxon>
        <taxon>Polyphaga</taxon>
        <taxon>Cucujiformia</taxon>
        <taxon>Curculionidae</taxon>
        <taxon>Dryophthorinae</taxon>
        <taxon>Sitophilus</taxon>
    </lineage>
</organism>
<feature type="region of interest" description="Disordered" evidence="18">
    <location>
        <begin position="988"/>
        <end position="1038"/>
    </location>
</feature>
<comment type="similarity">
    <text evidence="16">Belongs to the protein kinase superfamily. CMGC Ser/Thr protein kinase family. HIPK subfamily.</text>
</comment>